<organism evidence="1 2">
    <name type="scientific">Leeuwenhoekiella nanhaiensis</name>
    <dbReference type="NCBI Taxonomy" id="1655491"/>
    <lineage>
        <taxon>Bacteria</taxon>
        <taxon>Pseudomonadati</taxon>
        <taxon>Bacteroidota</taxon>
        <taxon>Flavobacteriia</taxon>
        <taxon>Flavobacteriales</taxon>
        <taxon>Flavobacteriaceae</taxon>
        <taxon>Leeuwenhoekiella</taxon>
    </lineage>
</organism>
<evidence type="ECO:0000313" key="2">
    <source>
        <dbReference type="Proteomes" id="UP000229433"/>
    </source>
</evidence>
<comment type="caution">
    <text evidence="1">The sequence shown here is derived from an EMBL/GenBank/DDBJ whole genome shotgun (WGS) entry which is preliminary data.</text>
</comment>
<protein>
    <submittedName>
        <fullName evidence="1">Alpha/beta hydrolase</fullName>
    </submittedName>
</protein>
<dbReference type="RefSeq" id="WP_099646844.1">
    <property type="nucleotide sequence ID" value="NZ_KZ319293.1"/>
</dbReference>
<sequence length="216" mass="24684">MIHVYLMPGMAANPSIFDHLKLPAELYTLHPLTWKIPDPGESLASYAKKMLLEVKHENPVLIGVSFGGVLVQEMAKYVRYKKLIIISSVKTKAELPRRMRFSKALGLYRIAPVGLVRHVNLLSEYAVTDTLKHKAELYQKYLSITDPVYLHWALEQMLCWEQSTYAEDLIHIHGTADPVFPFKYIKNCIPVKGGTHAMIISRCKWFSKHLPKLIGD</sequence>
<gene>
    <name evidence="1" type="ORF">CJ305_12850</name>
</gene>
<dbReference type="Gene3D" id="3.40.50.1820">
    <property type="entry name" value="alpha/beta hydrolase"/>
    <property type="match status" value="1"/>
</dbReference>
<dbReference type="InterPro" id="IPR029058">
    <property type="entry name" value="AB_hydrolase_fold"/>
</dbReference>
<name>A0A2G1VQ12_9FLAO</name>
<dbReference type="OrthoDB" id="659408at2"/>
<dbReference type="EMBL" id="NQXA01000011">
    <property type="protein sequence ID" value="PHQ28852.1"/>
    <property type="molecule type" value="Genomic_DNA"/>
</dbReference>
<dbReference type="GO" id="GO:0016787">
    <property type="term" value="F:hydrolase activity"/>
    <property type="evidence" value="ECO:0007669"/>
    <property type="project" value="UniProtKB-KW"/>
</dbReference>
<dbReference type="SUPFAM" id="SSF53474">
    <property type="entry name" value="alpha/beta-Hydrolases"/>
    <property type="match status" value="1"/>
</dbReference>
<keyword evidence="1" id="KW-0378">Hydrolase</keyword>
<reference evidence="1 2" key="1">
    <citation type="submission" date="2017-08" db="EMBL/GenBank/DDBJ databases">
        <title>The whole genome shortgun sequences of strain Leeuwenhoekiella nanhaiensis G18 from the South China Sea.</title>
        <authorList>
            <person name="Liu Q."/>
        </authorList>
    </citation>
    <scope>NUCLEOTIDE SEQUENCE [LARGE SCALE GENOMIC DNA]</scope>
    <source>
        <strain evidence="1 2">G18</strain>
    </source>
</reference>
<dbReference type="Proteomes" id="UP000229433">
    <property type="component" value="Unassembled WGS sequence"/>
</dbReference>
<proteinExistence type="predicted"/>
<dbReference type="AlphaFoldDB" id="A0A2G1VQ12"/>
<evidence type="ECO:0000313" key="1">
    <source>
        <dbReference type="EMBL" id="PHQ28852.1"/>
    </source>
</evidence>
<accession>A0A2G1VQ12</accession>
<keyword evidence="2" id="KW-1185">Reference proteome</keyword>